<accession>A0A4S2L0Q3</accession>
<feature type="region of interest" description="Disordered" evidence="1">
    <location>
        <begin position="1137"/>
        <end position="1159"/>
    </location>
</feature>
<feature type="region of interest" description="Disordered" evidence="1">
    <location>
        <begin position="944"/>
        <end position="965"/>
    </location>
</feature>
<dbReference type="GO" id="GO:0005096">
    <property type="term" value="F:GTPase activator activity"/>
    <property type="evidence" value="ECO:0007669"/>
    <property type="project" value="TreeGrafter"/>
</dbReference>
<dbReference type="PANTHER" id="PTHR46005:SF4">
    <property type="entry name" value="RHO GTPASE-ACTIVATING PROTEIN 190"/>
    <property type="match status" value="1"/>
</dbReference>
<feature type="region of interest" description="Disordered" evidence="1">
    <location>
        <begin position="1726"/>
        <end position="1750"/>
    </location>
</feature>
<comment type="caution">
    <text evidence="2">The sequence shown here is derived from an EMBL/GenBank/DDBJ whole genome shotgun (WGS) entry which is preliminary data.</text>
</comment>
<sequence length="2145" mass="233336">MPNSPRLSQVFAGKTYNISVVGLPKAGKSCLCNRFALPHPDFYREDHLSVLSSVDFRSAVVNCENWIYWGCVSRQVEDYTVKFRIVEHTEFVNASTLQPFASAKQGASQDYIQRCSALRLSSEHKLRYICKDQLGQEGSYEQEYFPSGGVEVSGFVLVYDATPRNSEASSKAPRNCVQRPTIQEFLTHLLKLKKPVVLALSKLDSCSPQWVEELSVTLQKCNEFRRVPVIETSSHKNVNVEETFLTLVRLIDKPRGAKLRNLHFPHALQEEENKIALAYSAFRNLLSHASPTYLENWEAFMKRYSQQAGVATYVNLVGTTSAQNVFGRYIAERQLMTRQNNLHRISQVLTHFLPRLDSIRNKSIEEIAQYLREQNEFALYFQDTSCTVDTHGLIKLNENDIAGRAKLADNRIPFKLVLEPQELHDSPLQLYVNQLLLNERRYLEQARLEAGLQSRILLGPTNSASVSEPTEMLTKCILPGQPMSEVQDIISELQPSDLTDEQISTMYKNFQHDLHTRAREDFLDLLVERTDLFLQAVGAYLIQLRDASSVSDHSREFMVHQTASMNESRAGLNDSSDSSLMSTSTSTGVQTSDPCSACALDNILTAPPRGIKETHLNWLDQQLSDDWRYQAMTYLPSERQTLVAAQFNLLLPPTTLPLFYGSGNCPVSAKGVSGAHTSLFYHMFSHESLPHCCPSLPWGGCMDHVFKQLVYRFFPLNPQCLEPGLNTNRQCMGQIYGAAAGTSPPTKLPSLALPTLSSELSVAVACVCTDLLASQAIVHLLTCAGFSVNPLLCTRANQSHSIQSEPNFIEDSTYAQQPMQPVSVHASWPLPTDRIPPVSIRTAEVDLSPTVQPTTHPIQNGQVHATLLSLHKFLSGVLQCTTNGTRGSALPMNSGPAYHGYIFVLGVSSKQRHLTSTDIPDNTAESGVESVVCDFPNTACERPFSPTTSLSTEDDDDNVVTPRPRSDPLFFTDEIDVKQPISDVPDCPAYSDIHTSCICCSLFNIRQGSLPTTDCACGTCCNCMHSNADGSSGGFQTYSNAAPSDHSDVMFSTLSRASYRSRSLDARLSAVRSAMNSLPCDTPRLLLLAKDSSLMANGKHSVSSANPLIFPAPEAICSSPITADSWSFLNEQVGNYPHRDIPSDKPQSKTVEDGATKSSDWMPAGTNVLDHVIKFLDQCWNSVAPSSALYDSSTGSHSMRHLPHADCTRPSIYTIPQSSSRTGIGSSGFSATVSERSSSTGLFGAASATGRRAMQSANQALKKLSSSSKWYHSSNTQSSSNAYLSTNSTLKGAYLPLKSTDVNALPGRNASANNRTSPTCLSIAPTPLRTSGPPSSQKTSPVASQADSNRNIIQQTFHSSPNNSPTSEIPISRILRSEPTGIGSFSSVNKSATFVKNGLRASIDRTYAFRKAVASSTHRIRSRCSVPDCSSLAFGGEYDQLTRSDRNLSTNTLVLGAGQSPKALNHSLVLGTGDTNSKFQRTPSNGLCAADSTSETSLAFINNTEGNNAVSSLSGTSDLALEATPQLCDGPVAHERAIPIPCLSASGPPVSPARSDELDSIYEELNLVSPSQTTDDESARFPYRATCGDTEECSYAEPVDALNPGQLERHRCSIEARASDLPVLNPVISLCANHVPVPKETTVSNTSNWMTAMLGRRRRERHRSFSTPEGCKITVDEDSCPESSEFKNTYDSIPSSSGLVRGTQNQLFASRINPRSQRSCEVARNATFSSGSSSSGIPTTPGSGSFLGCHSPTQQRPFSVAVVSLATSISSPASGLLTGSGFSERVMSMDETSHSHSRLPSSSRRLCSSHHHHFWHHTDCPHYQMHRISVGNNADCISTPTTSLASTPETAPYPSIDASIPWDTRIELMESATPARETASSKTGAVFRRLKSRPLSRGLASSKRASNPGSISAIHAAPCVEPIKPIFVDPKDFSVNQPHPVFYLPTGGQTSKSCSFTAASTSSVMPKDSRWYKHGIKFNLFPSHRSTGSTSSSAVPTCSVVKSSTTPTTSMTVSHCAGASSQFQSAVTSVYISDSNIQQCLHTFAEKDAPLHSPLTMPPATRDLEATDPILSSASQPASVTRNLRIAAWHSNFPSVEPSVTDKEDSQNSNTTAPLEITPTTPSFTRCSSITAPNYTNTPVCTSRN</sequence>
<feature type="region of interest" description="Disordered" evidence="1">
    <location>
        <begin position="563"/>
        <end position="588"/>
    </location>
</feature>
<keyword evidence="3" id="KW-1185">Reference proteome</keyword>
<dbReference type="SUPFAM" id="SSF52540">
    <property type="entry name" value="P-loop containing nucleoside triphosphate hydrolases"/>
    <property type="match status" value="1"/>
</dbReference>
<dbReference type="PANTHER" id="PTHR46005">
    <property type="entry name" value="RHO GTPASE-ACTIVATING PROTEIN 190"/>
    <property type="match status" value="1"/>
</dbReference>
<dbReference type="GO" id="GO:0050770">
    <property type="term" value="P:regulation of axonogenesis"/>
    <property type="evidence" value="ECO:0007669"/>
    <property type="project" value="TreeGrafter"/>
</dbReference>
<reference evidence="2 3" key="1">
    <citation type="journal article" date="2019" name="BMC Genomics">
        <title>New insights from Opisthorchis felineus genome: update on genomics of the epidemiologically important liver flukes.</title>
        <authorList>
            <person name="Ershov N.I."/>
            <person name="Mordvinov V.A."/>
            <person name="Prokhortchouk E.B."/>
            <person name="Pakharukova M.Y."/>
            <person name="Gunbin K.V."/>
            <person name="Ustyantsev K."/>
            <person name="Genaev M.A."/>
            <person name="Blinov A.G."/>
            <person name="Mazur A."/>
            <person name="Boulygina E."/>
            <person name="Tsygankova S."/>
            <person name="Khrameeva E."/>
            <person name="Chekanov N."/>
            <person name="Fan G."/>
            <person name="Xiao A."/>
            <person name="Zhang H."/>
            <person name="Xu X."/>
            <person name="Yang H."/>
            <person name="Solovyev V."/>
            <person name="Lee S.M."/>
            <person name="Liu X."/>
            <person name="Afonnikov D.A."/>
            <person name="Skryabin K.G."/>
        </authorList>
    </citation>
    <scope>NUCLEOTIDE SEQUENCE [LARGE SCALE GENOMIC DNA]</scope>
    <source>
        <strain evidence="2">AK-0245</strain>
        <tissue evidence="2">Whole organism</tissue>
    </source>
</reference>
<organism evidence="2 3">
    <name type="scientific">Opisthorchis felineus</name>
    <dbReference type="NCBI Taxonomy" id="147828"/>
    <lineage>
        <taxon>Eukaryota</taxon>
        <taxon>Metazoa</taxon>
        <taxon>Spiralia</taxon>
        <taxon>Lophotrochozoa</taxon>
        <taxon>Platyhelminthes</taxon>
        <taxon>Trematoda</taxon>
        <taxon>Digenea</taxon>
        <taxon>Opisthorchiida</taxon>
        <taxon>Opisthorchiata</taxon>
        <taxon>Opisthorchiidae</taxon>
        <taxon>Opisthorchis</taxon>
    </lineage>
</organism>
<dbReference type="PRINTS" id="PR00449">
    <property type="entry name" value="RASTRNSFRMNG"/>
</dbReference>
<feature type="compositionally biased region" description="Polar residues" evidence="1">
    <location>
        <begin position="1214"/>
        <end position="1232"/>
    </location>
</feature>
<dbReference type="Gene3D" id="1.10.10.440">
    <property type="entry name" value="FF domain"/>
    <property type="match status" value="1"/>
</dbReference>
<feature type="compositionally biased region" description="Polar residues" evidence="1">
    <location>
        <begin position="2107"/>
        <end position="2122"/>
    </location>
</feature>
<name>A0A4S2L0Q3_OPIFE</name>
<feature type="compositionally biased region" description="Polar residues" evidence="1">
    <location>
        <begin position="1328"/>
        <end position="1347"/>
    </location>
</feature>
<evidence type="ECO:0000256" key="1">
    <source>
        <dbReference type="SAM" id="MobiDB-lite"/>
    </source>
</evidence>
<evidence type="ECO:0000313" key="3">
    <source>
        <dbReference type="Proteomes" id="UP000308267"/>
    </source>
</evidence>
<feature type="compositionally biased region" description="Basic and acidic residues" evidence="1">
    <location>
        <begin position="1137"/>
        <end position="1155"/>
    </location>
</feature>
<feature type="region of interest" description="Disordered" evidence="1">
    <location>
        <begin position="1306"/>
        <end position="1347"/>
    </location>
</feature>
<feature type="region of interest" description="Disordered" evidence="1">
    <location>
        <begin position="2095"/>
        <end position="2122"/>
    </location>
</feature>
<dbReference type="Proteomes" id="UP000308267">
    <property type="component" value="Unassembled WGS sequence"/>
</dbReference>
<feature type="compositionally biased region" description="Low complexity" evidence="1">
    <location>
        <begin position="575"/>
        <end position="587"/>
    </location>
</feature>
<evidence type="ECO:0000313" key="2">
    <source>
        <dbReference type="EMBL" id="TGZ56302.1"/>
    </source>
</evidence>
<dbReference type="Gene3D" id="3.40.50.300">
    <property type="entry name" value="P-loop containing nucleotide triphosphate hydrolases"/>
    <property type="match status" value="1"/>
</dbReference>
<proteinExistence type="predicted"/>
<dbReference type="OrthoDB" id="9994905at2759"/>
<dbReference type="EMBL" id="SJOL01009677">
    <property type="protein sequence ID" value="TGZ56302.1"/>
    <property type="molecule type" value="Genomic_DNA"/>
</dbReference>
<protein>
    <recommendedName>
        <fullName evidence="4">Rho GTPase-activating protein 35</fullName>
    </recommendedName>
</protein>
<dbReference type="InterPro" id="IPR051978">
    <property type="entry name" value="Rho-GAP_domain"/>
</dbReference>
<dbReference type="GO" id="GO:0007266">
    <property type="term" value="P:Rho protein signal transduction"/>
    <property type="evidence" value="ECO:0007669"/>
    <property type="project" value="TreeGrafter"/>
</dbReference>
<feature type="compositionally biased region" description="Polar residues" evidence="1">
    <location>
        <begin position="1310"/>
        <end position="1320"/>
    </location>
</feature>
<dbReference type="InterPro" id="IPR036517">
    <property type="entry name" value="FF_domain_sf"/>
</dbReference>
<dbReference type="GO" id="GO:0005829">
    <property type="term" value="C:cytosol"/>
    <property type="evidence" value="ECO:0007669"/>
    <property type="project" value="TreeGrafter"/>
</dbReference>
<feature type="region of interest" description="Disordered" evidence="1">
    <location>
        <begin position="1210"/>
        <end position="1232"/>
    </location>
</feature>
<dbReference type="CDD" id="cd00882">
    <property type="entry name" value="Ras_like_GTPase"/>
    <property type="match status" value="1"/>
</dbReference>
<dbReference type="InterPro" id="IPR027417">
    <property type="entry name" value="P-loop_NTPase"/>
</dbReference>
<feature type="compositionally biased region" description="Low complexity" evidence="1">
    <location>
        <begin position="1729"/>
        <end position="1744"/>
    </location>
</feature>
<dbReference type="STRING" id="147828.A0A4S2L0Q3"/>
<gene>
    <name evidence="2" type="ORF">CRM22_010180</name>
</gene>
<dbReference type="GO" id="GO:0008361">
    <property type="term" value="P:regulation of cell size"/>
    <property type="evidence" value="ECO:0007669"/>
    <property type="project" value="TreeGrafter"/>
</dbReference>
<evidence type="ECO:0008006" key="4">
    <source>
        <dbReference type="Google" id="ProtNLM"/>
    </source>
</evidence>